<name>A0A8K0MFR2_9ROSA</name>
<keyword evidence="6" id="KW-0175">Coiled coil</keyword>
<feature type="coiled-coil region" evidence="6">
    <location>
        <begin position="367"/>
        <end position="476"/>
    </location>
</feature>
<sequence>MEAGSEGEKKKKPPEGESKTKRKMKTASQLEMLEKTYAVEAYPSESLRAELSVKLGLSDRQLQMWFCHRRLKDRKVRSRKDSPAVVGVGDESEEQKMVGDAGNEHASGGLGMGPSSFGHSVDSRRALSRMSVPRFGGDNPAMKRYYEPQQSIAELRAVAFVEAQLGEPLREDGPILGMEFDPLPPDAFGAPIGAAMVGQQKQSARSFDAKIYERSDAKTVKVAARAVHEYQFIPEQPTVRTDSHVRHAPSYHYGSPSDDPDSRTSSLPTGHLFMHGNEELPPGYGFQGQMTGLNLLSQQGRASHLLSSASGEYDNVQRKNSYANINMDAHIGAHPISELENPFTLSDRRVTHDEDVLRFERKRKNEEAKIAREIEAHEKRIRKELEKQDILRRKREEQIRKEMERLDRERRKEEERLLREKQREEERYQREQRRELERREKFLQKESMKAEKMRQKEELRREKEAARLKAANERAIARKIAKESMELIEDERLELMELAASSKGLPSITSLDYETLQNLNSYKDMQTSFPPKSVQLKRPFAIQPWTDSEENVGNLLMVWRFLITFADVLGLWSFTLDEFIQAFHDYDPRLLGEIHVSLLRCIIKDIEDVARTPCMGLGANQNSTANPGGGHPEIVEGAYAWGFNIRSWQRNLNPLTWPEILRQFALSAGFGPQLKKRNIGQAYLHDDNEGKDGEDIISNLRNGAAVGNAFAIMQEKGFSNPRRSRHRLTPGTVKFAAFHVLSLEGSKGLTILEVADRIQKSGLRDLTTSKTPEASIAAALSRDSRLFERTAPSTYCVRAAYRKDPADADSILSAARERIRIFKSGFLDEEDAEDAERDEDSESDVAEDPEVDELGNEINPKKKAAEDFQGANKFSAKTPMGNGKETDLVSETPERDLRNVGEDLTAMDSKVHSKIDTGSSFGQSVDVAGICIDASNIDQEDTDIDESNLGEPWVQGLMEGEYSDLSVEERLNAVVALIGVAIEGSSIRLVLEERLEAANALKKQMWAEVQLDKRRMKEDFVMRMHYPSSLGNKFEPNVTVSPADGRQIPFLTIYEKNNETTVDLSAQGERINNPPSDNNYINSLPSEGNLQMQEVPTGTDIHPFQQPGYAADRSRSQLKYYIGHKAEEMYVYRSLPLGQDRSRNKYWQFVTSASQNDPGCGRIFVELHDGHWRLIDSEEGFDALLASLDMRGIRESQLHTMLQKVEISFKKIVKQNMLAAKVDRQNEQSVKKEAIKVTPQPDCSISNDSPSSSIIHADSDMAETSTTFVIELGKNEIEKNGALNRYQDLEKWVWKECFSSSMLRAIKDGKKRCRQLLDICDYCRSIYTFEDNHCPYCHRTYGASESGFNFSEHGPECKRKLKLDQLCPLNVSCPIPLRVRVLKLLLSLIEVSLPSDGLQPLWTESHRKLWGMKLSSASSAENLLQVLTLLESATKRDYTSSNFETTNELLHSSNPVECAATNSTYFESVTTLPWIPKTTAAVALRLMEFDASISYTLHQKLESQKDKGSGDFTNLPSTCTLAKNSVSVKILGAPYGANHLQEDNWADPGTVLASFGRGRGSRGRGRGRTPGRQSQRRATGSRTVSVKHSSATNKERLGQVLGWKGKPRGRRHGRRSIRSRQKPSKRMVEIGGERRSSRDKISEKLERSLVREWNGGETTDFQLGSAELASSSGRSEYDDENDRASGDEYDDNMVVDDYASAFNGKSDDLLDGSDYNVEDDEEDEIEDEDSDDDGEGDFDVGRYINGDLDEEENRAGDEEQKMGLDEGTGSTSSDYSD</sequence>
<dbReference type="PROSITE" id="PS50827">
    <property type="entry name" value="DDT"/>
    <property type="match status" value="1"/>
</dbReference>
<evidence type="ECO:0000256" key="4">
    <source>
        <dbReference type="PROSITE-ProRule" id="PRU00108"/>
    </source>
</evidence>
<evidence type="ECO:0000313" key="12">
    <source>
        <dbReference type="Proteomes" id="UP000796880"/>
    </source>
</evidence>
<dbReference type="PROSITE" id="PS50071">
    <property type="entry name" value="HOMEOBOX_2"/>
    <property type="match status" value="1"/>
</dbReference>
<evidence type="ECO:0000256" key="3">
    <source>
        <dbReference type="ARBA" id="ARBA00023242"/>
    </source>
</evidence>
<dbReference type="Proteomes" id="UP000796880">
    <property type="component" value="Unassembled WGS sequence"/>
</dbReference>
<keyword evidence="12" id="KW-1185">Reference proteome</keyword>
<protein>
    <recommendedName>
        <fullName evidence="13">Homeobox-DDT domain protein RLT2</fullName>
    </recommendedName>
</protein>
<feature type="compositionally biased region" description="Acidic residues" evidence="7">
    <location>
        <begin position="829"/>
        <end position="855"/>
    </location>
</feature>
<feature type="compositionally biased region" description="Acidic residues" evidence="7">
    <location>
        <begin position="1677"/>
        <end position="1694"/>
    </location>
</feature>
<dbReference type="SUPFAM" id="SSF46689">
    <property type="entry name" value="Homeodomain-like"/>
    <property type="match status" value="1"/>
</dbReference>
<dbReference type="Pfam" id="PF02791">
    <property type="entry name" value="DDT"/>
    <property type="match status" value="1"/>
</dbReference>
<dbReference type="InterPro" id="IPR044977">
    <property type="entry name" value="RLT1-3"/>
</dbReference>
<dbReference type="InterPro" id="IPR028941">
    <property type="entry name" value="WHIM2_dom"/>
</dbReference>
<feature type="domain" description="HTH HARE-type" evidence="10">
    <location>
        <begin position="731"/>
        <end position="800"/>
    </location>
</feature>
<comment type="subcellular location">
    <subcellularLocation>
        <location evidence="1 4 5">Nucleus</location>
    </subcellularLocation>
</comment>
<feature type="compositionally biased region" description="Basic residues" evidence="7">
    <location>
        <begin position="1605"/>
        <end position="1625"/>
    </location>
</feature>
<dbReference type="PANTHER" id="PTHR36968:SF5">
    <property type="entry name" value="HOMEOBOX-DDT DOMAIN PROTEIN RLT2"/>
    <property type="match status" value="1"/>
</dbReference>
<reference evidence="11" key="1">
    <citation type="submission" date="2020-03" db="EMBL/GenBank/DDBJ databases">
        <title>A high-quality chromosome-level genome assembly of a woody plant with both climbing and erect habits, Rhamnella rubrinervis.</title>
        <authorList>
            <person name="Lu Z."/>
            <person name="Yang Y."/>
            <person name="Zhu X."/>
            <person name="Sun Y."/>
        </authorList>
    </citation>
    <scope>NUCLEOTIDE SEQUENCE</scope>
    <source>
        <strain evidence="11">BYM</strain>
        <tissue evidence="11">Leaf</tissue>
    </source>
</reference>
<feature type="DNA-binding region" description="Homeobox" evidence="4">
    <location>
        <begin position="18"/>
        <end position="77"/>
    </location>
</feature>
<feature type="region of interest" description="Disordered" evidence="7">
    <location>
        <begin position="1666"/>
        <end position="1777"/>
    </location>
</feature>
<dbReference type="PANTHER" id="PTHR36968">
    <property type="entry name" value="HOMEOBOX-DDT DOMAIN PROTEIN RLT2"/>
    <property type="match status" value="1"/>
</dbReference>
<dbReference type="GO" id="GO:0005634">
    <property type="term" value="C:nucleus"/>
    <property type="evidence" value="ECO:0007669"/>
    <property type="project" value="UniProtKB-SubCell"/>
</dbReference>
<dbReference type="Pfam" id="PF15613">
    <property type="entry name" value="WSD"/>
    <property type="match status" value="1"/>
</dbReference>
<comment type="caution">
    <text evidence="11">The sequence shown here is derived from an EMBL/GenBank/DDBJ whole genome shotgun (WGS) entry which is preliminary data.</text>
</comment>
<dbReference type="Pfam" id="PF00046">
    <property type="entry name" value="Homeodomain"/>
    <property type="match status" value="1"/>
</dbReference>
<dbReference type="InterPro" id="IPR009057">
    <property type="entry name" value="Homeodomain-like_sf"/>
</dbReference>
<gene>
    <name evidence="11" type="ORF">FNV43_RR13758</name>
</gene>
<proteinExistence type="predicted"/>
<dbReference type="InterPro" id="IPR028942">
    <property type="entry name" value="WHIM1_dom"/>
</dbReference>
<feature type="domain" description="DDT" evidence="9">
    <location>
        <begin position="549"/>
        <end position="608"/>
    </location>
</feature>
<dbReference type="CDD" id="cd00086">
    <property type="entry name" value="homeodomain"/>
    <property type="match status" value="1"/>
</dbReference>
<feature type="region of interest" description="Disordered" evidence="7">
    <location>
        <begin position="238"/>
        <end position="276"/>
    </location>
</feature>
<dbReference type="Pfam" id="PF15612">
    <property type="entry name" value="WHIM1"/>
    <property type="match status" value="1"/>
</dbReference>
<organism evidence="11 12">
    <name type="scientific">Rhamnella rubrinervis</name>
    <dbReference type="NCBI Taxonomy" id="2594499"/>
    <lineage>
        <taxon>Eukaryota</taxon>
        <taxon>Viridiplantae</taxon>
        <taxon>Streptophyta</taxon>
        <taxon>Embryophyta</taxon>
        <taxon>Tracheophyta</taxon>
        <taxon>Spermatophyta</taxon>
        <taxon>Magnoliopsida</taxon>
        <taxon>eudicotyledons</taxon>
        <taxon>Gunneridae</taxon>
        <taxon>Pentapetalae</taxon>
        <taxon>rosids</taxon>
        <taxon>fabids</taxon>
        <taxon>Rosales</taxon>
        <taxon>Rhamnaceae</taxon>
        <taxon>rhamnoid group</taxon>
        <taxon>Rhamneae</taxon>
        <taxon>Rhamnella</taxon>
    </lineage>
</organism>
<dbReference type="PROSITE" id="PS51913">
    <property type="entry name" value="HTH_HARE"/>
    <property type="match status" value="1"/>
</dbReference>
<dbReference type="Pfam" id="PF05066">
    <property type="entry name" value="HARE-HTH"/>
    <property type="match status" value="1"/>
</dbReference>
<feature type="compositionally biased region" description="Polar residues" evidence="7">
    <location>
        <begin position="1768"/>
        <end position="1777"/>
    </location>
</feature>
<evidence type="ECO:0000259" key="9">
    <source>
        <dbReference type="PROSITE" id="PS50827"/>
    </source>
</evidence>
<dbReference type="InterPro" id="IPR018501">
    <property type="entry name" value="DDT_dom"/>
</dbReference>
<dbReference type="OrthoDB" id="6159439at2759"/>
<dbReference type="SMART" id="SM00389">
    <property type="entry name" value="HOX"/>
    <property type="match status" value="1"/>
</dbReference>
<feature type="compositionally biased region" description="Basic and acidic residues" evidence="7">
    <location>
        <begin position="1626"/>
        <end position="1640"/>
    </location>
</feature>
<feature type="compositionally biased region" description="Basic and acidic residues" evidence="7">
    <location>
        <begin position="1753"/>
        <end position="1764"/>
    </location>
</feature>
<keyword evidence="4 5" id="KW-0238">DNA-binding</keyword>
<feature type="region of interest" description="Disordered" evidence="7">
    <location>
        <begin position="829"/>
        <end position="888"/>
    </location>
</feature>
<feature type="region of interest" description="Disordered" evidence="7">
    <location>
        <begin position="1551"/>
        <end position="1640"/>
    </location>
</feature>
<dbReference type="EMBL" id="VOIH02000006">
    <property type="protein sequence ID" value="KAF3444068.1"/>
    <property type="molecule type" value="Genomic_DNA"/>
</dbReference>
<feature type="compositionally biased region" description="Acidic residues" evidence="7">
    <location>
        <begin position="1716"/>
        <end position="1738"/>
    </location>
</feature>
<accession>A0A8K0MFR2</accession>
<dbReference type="InterPro" id="IPR001356">
    <property type="entry name" value="HD"/>
</dbReference>
<feature type="compositionally biased region" description="Basic residues" evidence="7">
    <location>
        <begin position="1559"/>
        <end position="1569"/>
    </location>
</feature>
<feature type="region of interest" description="Disordered" evidence="7">
    <location>
        <begin position="1"/>
        <end position="28"/>
    </location>
</feature>
<keyword evidence="2" id="KW-0804">Transcription</keyword>
<dbReference type="InterPro" id="IPR007759">
    <property type="entry name" value="Asxl_HARE-HTH"/>
</dbReference>
<dbReference type="Gene3D" id="1.10.10.60">
    <property type="entry name" value="Homeodomain-like"/>
    <property type="match status" value="1"/>
</dbReference>
<evidence type="ECO:0000256" key="5">
    <source>
        <dbReference type="RuleBase" id="RU000682"/>
    </source>
</evidence>
<evidence type="ECO:0000259" key="8">
    <source>
        <dbReference type="PROSITE" id="PS50071"/>
    </source>
</evidence>
<evidence type="ECO:0000256" key="2">
    <source>
        <dbReference type="ARBA" id="ARBA00023163"/>
    </source>
</evidence>
<dbReference type="SMART" id="SM00571">
    <property type="entry name" value="DDT"/>
    <property type="match status" value="1"/>
</dbReference>
<evidence type="ECO:0000313" key="11">
    <source>
        <dbReference type="EMBL" id="KAF3444068.1"/>
    </source>
</evidence>
<feature type="compositionally biased region" description="Basic and acidic residues" evidence="7">
    <location>
        <begin position="1"/>
        <end position="19"/>
    </location>
</feature>
<dbReference type="GO" id="GO:0003677">
    <property type="term" value="F:DNA binding"/>
    <property type="evidence" value="ECO:0007669"/>
    <property type="project" value="UniProtKB-UniRule"/>
</dbReference>
<evidence type="ECO:0000256" key="6">
    <source>
        <dbReference type="SAM" id="Coils"/>
    </source>
</evidence>
<evidence type="ECO:0000256" key="7">
    <source>
        <dbReference type="SAM" id="MobiDB-lite"/>
    </source>
</evidence>
<keyword evidence="3 4" id="KW-0539">Nucleus</keyword>
<evidence type="ECO:0008006" key="13">
    <source>
        <dbReference type="Google" id="ProtNLM"/>
    </source>
</evidence>
<evidence type="ECO:0000259" key="10">
    <source>
        <dbReference type="PROSITE" id="PS51913"/>
    </source>
</evidence>
<keyword evidence="4 5" id="KW-0371">Homeobox</keyword>
<evidence type="ECO:0000256" key="1">
    <source>
        <dbReference type="ARBA" id="ARBA00004123"/>
    </source>
</evidence>
<feature type="compositionally biased region" description="Polar residues" evidence="7">
    <location>
        <begin position="1578"/>
        <end position="1592"/>
    </location>
</feature>
<feature type="domain" description="Homeobox" evidence="8">
    <location>
        <begin position="16"/>
        <end position="76"/>
    </location>
</feature>
<dbReference type="GO" id="GO:0006357">
    <property type="term" value="P:regulation of transcription by RNA polymerase II"/>
    <property type="evidence" value="ECO:0007669"/>
    <property type="project" value="InterPro"/>
</dbReference>